<proteinExistence type="inferred from homology"/>
<feature type="compositionally biased region" description="Pro residues" evidence="2">
    <location>
        <begin position="80"/>
        <end position="100"/>
    </location>
</feature>
<evidence type="ECO:0000256" key="2">
    <source>
        <dbReference type="SAM" id="MobiDB-lite"/>
    </source>
</evidence>
<evidence type="ECO:0000256" key="1">
    <source>
        <dbReference type="ARBA" id="ARBA00009005"/>
    </source>
</evidence>
<dbReference type="RefSeq" id="XP_031384274.1">
    <property type="nucleotide sequence ID" value="XM_031528414.1"/>
</dbReference>
<dbReference type="Pfam" id="PF00656">
    <property type="entry name" value="Peptidase_C14"/>
    <property type="match status" value="1"/>
</dbReference>
<dbReference type="RefSeq" id="XP_031384273.1">
    <property type="nucleotide sequence ID" value="XM_031528413.1"/>
</dbReference>
<evidence type="ECO:0000313" key="6">
    <source>
        <dbReference type="RefSeq" id="XP_031384274.1"/>
    </source>
</evidence>
<feature type="domain" description="Peptidase C14 caspase" evidence="3">
    <location>
        <begin position="126"/>
        <end position="388"/>
    </location>
</feature>
<name>A0A6P8CXV8_PUNGR</name>
<feature type="compositionally biased region" description="Pro residues" evidence="2">
    <location>
        <begin position="111"/>
        <end position="123"/>
    </location>
</feature>
<dbReference type="InterPro" id="IPR050452">
    <property type="entry name" value="Metacaspase"/>
</dbReference>
<evidence type="ECO:0000313" key="5">
    <source>
        <dbReference type="RefSeq" id="XP_031384273.1"/>
    </source>
</evidence>
<protein>
    <submittedName>
        <fullName evidence="5 6">Metacaspase-3-like</fullName>
    </submittedName>
</protein>
<evidence type="ECO:0000259" key="3">
    <source>
        <dbReference type="Pfam" id="PF00656"/>
    </source>
</evidence>
<dbReference type="Proteomes" id="UP000515151">
    <property type="component" value="Chromosome 2"/>
</dbReference>
<organism evidence="4 5">
    <name type="scientific">Punica granatum</name>
    <name type="common">Pomegranate</name>
    <dbReference type="NCBI Taxonomy" id="22663"/>
    <lineage>
        <taxon>Eukaryota</taxon>
        <taxon>Viridiplantae</taxon>
        <taxon>Streptophyta</taxon>
        <taxon>Embryophyta</taxon>
        <taxon>Tracheophyta</taxon>
        <taxon>Spermatophyta</taxon>
        <taxon>Magnoliopsida</taxon>
        <taxon>eudicotyledons</taxon>
        <taxon>Gunneridae</taxon>
        <taxon>Pentapetalae</taxon>
        <taxon>rosids</taxon>
        <taxon>malvids</taxon>
        <taxon>Myrtales</taxon>
        <taxon>Lythraceae</taxon>
        <taxon>Punica</taxon>
    </lineage>
</organism>
<dbReference type="Gene3D" id="3.40.50.12660">
    <property type="match status" value="1"/>
</dbReference>
<feature type="region of interest" description="Disordered" evidence="2">
    <location>
        <begin position="73"/>
        <end position="126"/>
    </location>
</feature>
<sequence length="400" mass="44000">MSPMATRRDRYCSYCGRQLLAHPDANSVKCTCGFVTRLRPRIPIPRRNGVQQAAANLALGLLGRVTSALNTLNANQQPRPTMPNPDPPSVDTPKPDPQNPDQPNRSYNFGPPAPPQPLSPPPAHGRKRAVLCGVSYRGKQHMLKGSVNDVKNMRFFLTNRMGFPSGSILVLTEEELDPSRIPTKHNILMALRWLVHGVRAGDSLVFHFSGHGSKQMDMDMDELDGYDETICPVDHEISGKIVDDEINSIIVRPLPREARLHAIIDSCYSGTVLDLPFLCRIKKDGFYRWEDHQLPSAAYRGTNGGVAICISACDDHETSADTSAFLVDTVTGAMTFSFIQAMANYSSGHPTYGHLLNAMRTAIRQAKAGDGYREPAAGSMQEPQLSSSEKFEIYSAKIAL</sequence>
<reference evidence="4" key="1">
    <citation type="journal article" date="2020" name="Plant Biotechnol. J.">
        <title>The pomegranate (Punica granatum L.) draft genome dissects genetic divergence between soft- and hard-seeded cultivars.</title>
        <authorList>
            <person name="Luo X."/>
            <person name="Li H."/>
            <person name="Wu Z."/>
            <person name="Yao W."/>
            <person name="Zhao P."/>
            <person name="Cao D."/>
            <person name="Yu H."/>
            <person name="Li K."/>
            <person name="Poudel K."/>
            <person name="Zhao D."/>
            <person name="Zhang F."/>
            <person name="Xia X."/>
            <person name="Chen L."/>
            <person name="Wang Q."/>
            <person name="Jing D."/>
            <person name="Cao S."/>
        </authorList>
    </citation>
    <scope>NUCLEOTIDE SEQUENCE [LARGE SCALE GENOMIC DNA]</scope>
</reference>
<dbReference type="PANTHER" id="PTHR48104">
    <property type="entry name" value="METACASPASE-4"/>
    <property type="match status" value="1"/>
</dbReference>
<dbReference type="InterPro" id="IPR011600">
    <property type="entry name" value="Pept_C14_caspase"/>
</dbReference>
<gene>
    <name evidence="5 6" type="primary">LOC116198086</name>
</gene>
<dbReference type="PANTHER" id="PTHR48104:SF17">
    <property type="entry name" value="METACASPASE-3"/>
    <property type="match status" value="1"/>
</dbReference>
<dbReference type="AlphaFoldDB" id="A0A6P8CXV8"/>
<keyword evidence="4" id="KW-1185">Reference proteome</keyword>
<dbReference type="GO" id="GO:0004197">
    <property type="term" value="F:cysteine-type endopeptidase activity"/>
    <property type="evidence" value="ECO:0007669"/>
    <property type="project" value="InterPro"/>
</dbReference>
<dbReference type="GO" id="GO:0006508">
    <property type="term" value="P:proteolysis"/>
    <property type="evidence" value="ECO:0007669"/>
    <property type="project" value="InterPro"/>
</dbReference>
<evidence type="ECO:0000313" key="4">
    <source>
        <dbReference type="Proteomes" id="UP000515151"/>
    </source>
</evidence>
<dbReference type="OrthoDB" id="3223806at2759"/>
<comment type="similarity">
    <text evidence="1">Belongs to the peptidase C14B family.</text>
</comment>
<dbReference type="GeneID" id="116198086"/>
<accession>A0A6P8CXV8</accession>
<reference evidence="5 6" key="2">
    <citation type="submission" date="2025-04" db="UniProtKB">
        <authorList>
            <consortium name="RefSeq"/>
        </authorList>
    </citation>
    <scope>IDENTIFICATION</scope>
    <source>
        <tissue evidence="5 6">Leaf</tissue>
    </source>
</reference>
<dbReference type="GO" id="GO:0005737">
    <property type="term" value="C:cytoplasm"/>
    <property type="evidence" value="ECO:0007669"/>
    <property type="project" value="TreeGrafter"/>
</dbReference>